<dbReference type="Gene3D" id="3.30.70.120">
    <property type="match status" value="1"/>
</dbReference>
<dbReference type="EMBL" id="FOVG01000002">
    <property type="protein sequence ID" value="SFN85730.1"/>
    <property type="molecule type" value="Genomic_DNA"/>
</dbReference>
<keyword evidence="4" id="KW-1185">Reference proteome</keyword>
<sequence>MNAVVILCTTPDQTTAEHLAGLALEARLAACVTMLPGATSWYLWQGKMEQSSEVQMLLKCDSDHQQALCDLLKEAHPYDVPELLALPVQYGDSEYLSWLHASLA</sequence>
<accession>A0A1I5CFE2</accession>
<dbReference type="GO" id="GO:0005507">
    <property type="term" value="F:copper ion binding"/>
    <property type="evidence" value="ECO:0007669"/>
    <property type="project" value="TreeGrafter"/>
</dbReference>
<reference evidence="4" key="1">
    <citation type="submission" date="2016-10" db="EMBL/GenBank/DDBJ databases">
        <authorList>
            <person name="Varghese N."/>
            <person name="Submissions S."/>
        </authorList>
    </citation>
    <scope>NUCLEOTIDE SEQUENCE [LARGE SCALE GENOMIC DNA]</scope>
    <source>
        <strain evidence="4">OV426</strain>
    </source>
</reference>
<organism evidence="3 4">
    <name type="scientific">Candidatus Pantoea varia</name>
    <dbReference type="NCBI Taxonomy" id="1881036"/>
    <lineage>
        <taxon>Bacteria</taxon>
        <taxon>Pseudomonadati</taxon>
        <taxon>Pseudomonadota</taxon>
        <taxon>Gammaproteobacteria</taxon>
        <taxon>Enterobacterales</taxon>
        <taxon>Erwiniaceae</taxon>
        <taxon>Pantoea</taxon>
    </lineage>
</organism>
<proteinExistence type="inferred from homology"/>
<protein>
    <submittedName>
        <fullName evidence="3">Divalent cation tolerance protein</fullName>
    </submittedName>
</protein>
<dbReference type="GO" id="GO:0010038">
    <property type="term" value="P:response to metal ion"/>
    <property type="evidence" value="ECO:0007669"/>
    <property type="project" value="InterPro"/>
</dbReference>
<dbReference type="SUPFAM" id="SSF54913">
    <property type="entry name" value="GlnB-like"/>
    <property type="match status" value="1"/>
</dbReference>
<evidence type="ECO:0000313" key="4">
    <source>
        <dbReference type="Proteomes" id="UP000198968"/>
    </source>
</evidence>
<dbReference type="Pfam" id="PF03091">
    <property type="entry name" value="CutA1"/>
    <property type="match status" value="1"/>
</dbReference>
<dbReference type="GO" id="GO:0005524">
    <property type="term" value="F:ATP binding"/>
    <property type="evidence" value="ECO:0007669"/>
    <property type="project" value="UniProtKB-KW"/>
</dbReference>
<dbReference type="InterPro" id="IPR011322">
    <property type="entry name" value="N-reg_PII-like_a/b"/>
</dbReference>
<dbReference type="InterPro" id="IPR015867">
    <property type="entry name" value="N-reg_PII/ATP_PRibTrfase_C"/>
</dbReference>
<dbReference type="PANTHER" id="PTHR23419">
    <property type="entry name" value="DIVALENT CATION TOLERANCE CUTA-RELATED"/>
    <property type="match status" value="1"/>
</dbReference>
<evidence type="ECO:0000313" key="3">
    <source>
        <dbReference type="EMBL" id="SFN85730.1"/>
    </source>
</evidence>
<dbReference type="PANTHER" id="PTHR23419:SF8">
    <property type="entry name" value="FI09726P"/>
    <property type="match status" value="1"/>
</dbReference>
<keyword evidence="2" id="KW-0547">Nucleotide-binding</keyword>
<dbReference type="OrthoDB" id="37622at2"/>
<dbReference type="RefSeq" id="WP_090963834.1">
    <property type="nucleotide sequence ID" value="NZ_FOVG01000002.1"/>
</dbReference>
<evidence type="ECO:0000256" key="1">
    <source>
        <dbReference type="ARBA" id="ARBA00010169"/>
    </source>
</evidence>
<dbReference type="AlphaFoldDB" id="A0A1I5CFE2"/>
<keyword evidence="2" id="KW-0067">ATP-binding</keyword>
<name>A0A1I5CFE2_9GAMM</name>
<evidence type="ECO:0000256" key="2">
    <source>
        <dbReference type="ARBA" id="ARBA00022840"/>
    </source>
</evidence>
<dbReference type="Proteomes" id="UP000198968">
    <property type="component" value="Unassembled WGS sequence"/>
</dbReference>
<dbReference type="NCBIfam" id="NF007930">
    <property type="entry name" value="PRK10645.1"/>
    <property type="match status" value="1"/>
</dbReference>
<comment type="similarity">
    <text evidence="1">Belongs to the CutA family.</text>
</comment>
<gene>
    <name evidence="3" type="ORF">SAMN05428971_2324</name>
</gene>
<dbReference type="InterPro" id="IPR004323">
    <property type="entry name" value="Ion_tolerance_CutA"/>
</dbReference>